<comment type="caution">
    <text evidence="1">The sequence shown here is derived from an EMBL/GenBank/DDBJ whole genome shotgun (WGS) entry which is preliminary data.</text>
</comment>
<reference evidence="1 2" key="1">
    <citation type="submission" date="2019-07" db="EMBL/GenBank/DDBJ databases">
        <title>Gilliamella genomes.</title>
        <authorList>
            <person name="Zheng H."/>
        </authorList>
    </citation>
    <scope>NUCLEOTIDE SEQUENCE [LARGE SCALE GENOMIC DNA]</scope>
    <source>
        <strain evidence="1 2">W8127</strain>
    </source>
</reference>
<evidence type="ECO:0000313" key="1">
    <source>
        <dbReference type="EMBL" id="TSJ97617.1"/>
    </source>
</evidence>
<sequence length="117" mass="13455">MENKENTNNHRSFLREFHQILSGKRSLARAAFNRLKPGQKRLLLEASGIKQPTTMIYNHDGSRFACTLPANYDHLSDKELDSLSIGLRRLQSIINAFALCEHEDFKKEQKESIKKVA</sequence>
<proteinExistence type="predicted"/>
<name>A0A556S8W7_9GAMM</name>
<gene>
    <name evidence="1" type="ORF">FPQ15_10945</name>
</gene>
<protein>
    <submittedName>
        <fullName evidence="1">Uncharacterized protein</fullName>
    </submittedName>
</protein>
<dbReference type="RefSeq" id="WP_144092689.1">
    <property type="nucleotide sequence ID" value="NZ_VMHM01000015.1"/>
</dbReference>
<evidence type="ECO:0000313" key="2">
    <source>
        <dbReference type="Proteomes" id="UP000319483"/>
    </source>
</evidence>
<organism evidence="1 2">
    <name type="scientific">Gilliamella apicola</name>
    <dbReference type="NCBI Taxonomy" id="1196095"/>
    <lineage>
        <taxon>Bacteria</taxon>
        <taxon>Pseudomonadati</taxon>
        <taxon>Pseudomonadota</taxon>
        <taxon>Gammaproteobacteria</taxon>
        <taxon>Orbales</taxon>
        <taxon>Orbaceae</taxon>
        <taxon>Gilliamella</taxon>
    </lineage>
</organism>
<dbReference type="AlphaFoldDB" id="A0A556S8W7"/>
<dbReference type="EMBL" id="VMHM01000015">
    <property type="protein sequence ID" value="TSJ97617.1"/>
    <property type="molecule type" value="Genomic_DNA"/>
</dbReference>
<accession>A0A556S8W7</accession>
<dbReference type="Proteomes" id="UP000319483">
    <property type="component" value="Unassembled WGS sequence"/>
</dbReference>